<gene>
    <name evidence="4" type="ORF">NVV95_18055</name>
</gene>
<dbReference type="InterPro" id="IPR012878">
    <property type="entry name" value="Beta-AFase-like_GH127_cat"/>
</dbReference>
<accession>A0ABT2GJR2</accession>
<dbReference type="RefSeq" id="WP_259487972.1">
    <property type="nucleotide sequence ID" value="NZ_JANTEZ010000013.1"/>
</dbReference>
<dbReference type="SUPFAM" id="SSF48208">
    <property type="entry name" value="Six-hairpin glycosidases"/>
    <property type="match status" value="1"/>
</dbReference>
<feature type="domain" description="Non-reducing end beta-L-arabinofuranosidase-like GH127 C-terminal" evidence="3">
    <location>
        <begin position="500"/>
        <end position="608"/>
    </location>
</feature>
<protein>
    <submittedName>
        <fullName evidence="4">Glycoside hydrolase family 127 protein</fullName>
    </submittedName>
</protein>
<sequence length="609" mass="66601">MTDVALTSGFWADLQRLNTTAMIPHGVDWVNRLDWTTNFSDAAAGRQYAHRGREFADSEIYKLIEAMSWDVARTGEADQHSALQELVVLIGSAQDPDGYLHTLFGRPWQSPRYSDFKWGHELYCFGHLIQAAVAHNRALGSDDLLQTAIRLADHICTMFGEHGLEKVCGHAEIEVALVELYRVTGTRRYLEQARIFVERRGTGTLPLFEFGAAYWQDDVRVRDAEVLRGHAVRALYLAAGAVDVAVELGDRELLHALELQWDNTVAKRTYITGGMGSHHMDEAFGDDFVLPPDRSYCETCAGVASIMFSWRLLLATGKAKYADLIERTLFNVVATSPGADGKSFFYANTLHQRTAHGVPALNEEGVTIRGGSAGRQAWFEVSCCPPNVARTLASLGAYVATTDADGLQVHQFASGTISAETPAGFVGVKIETEYPLSGRVRVIVTDAPEGGAAIRIRVPGWAAGATLEIPAGTVEVAPGYAVAPNLGVGDEVILDLPLAVRRSVPDSRIDAVRGTVAFERGPEVFALESIDLPEGWELDQVVVETTSEPYYDGRTVVIRATKLGLPMGRAWPFGSTTPDKLLDAAAIRLVRYHEWAERGSSEMRIFIPA</sequence>
<evidence type="ECO:0000313" key="5">
    <source>
        <dbReference type="Proteomes" id="UP001165580"/>
    </source>
</evidence>
<dbReference type="EMBL" id="JANTEZ010000013">
    <property type="protein sequence ID" value="MCS5716455.1"/>
    <property type="molecule type" value="Genomic_DNA"/>
</dbReference>
<evidence type="ECO:0000259" key="3">
    <source>
        <dbReference type="Pfam" id="PF20737"/>
    </source>
</evidence>
<dbReference type="Pfam" id="PF20737">
    <property type="entry name" value="Glyco_hydro127C"/>
    <property type="match status" value="1"/>
</dbReference>
<dbReference type="InterPro" id="IPR049049">
    <property type="entry name" value="Beta-AFase-like_GH127_C"/>
</dbReference>
<dbReference type="InterPro" id="IPR049046">
    <property type="entry name" value="Beta-AFase-like_GH127_middle"/>
</dbReference>
<evidence type="ECO:0000259" key="1">
    <source>
        <dbReference type="Pfam" id="PF07944"/>
    </source>
</evidence>
<dbReference type="GO" id="GO:0016787">
    <property type="term" value="F:hydrolase activity"/>
    <property type="evidence" value="ECO:0007669"/>
    <property type="project" value="UniProtKB-KW"/>
</dbReference>
<dbReference type="InterPro" id="IPR008928">
    <property type="entry name" value="6-hairpin_glycosidase_sf"/>
</dbReference>
<feature type="domain" description="Non-reducing end beta-L-arabinofuranosidase-like GH127 middle" evidence="2">
    <location>
        <begin position="407"/>
        <end position="497"/>
    </location>
</feature>
<proteinExistence type="predicted"/>
<name>A0ABT2GJR2_9MICO</name>
<keyword evidence="4" id="KW-0378">Hydrolase</keyword>
<reference evidence="4" key="1">
    <citation type="submission" date="2022-08" db="EMBL/GenBank/DDBJ databases">
        <authorList>
            <person name="Deng Y."/>
            <person name="Han X.-F."/>
            <person name="Zhang Y.-Q."/>
        </authorList>
    </citation>
    <scope>NUCLEOTIDE SEQUENCE</scope>
    <source>
        <strain evidence="4">CPCC 205716</strain>
    </source>
</reference>
<organism evidence="4 5">
    <name type="scientific">Herbiconiux gentiana</name>
    <dbReference type="NCBI Taxonomy" id="2970912"/>
    <lineage>
        <taxon>Bacteria</taxon>
        <taxon>Bacillati</taxon>
        <taxon>Actinomycetota</taxon>
        <taxon>Actinomycetes</taxon>
        <taxon>Micrococcales</taxon>
        <taxon>Microbacteriaceae</taxon>
        <taxon>Herbiconiux</taxon>
    </lineage>
</organism>
<evidence type="ECO:0000313" key="4">
    <source>
        <dbReference type="EMBL" id="MCS5716455.1"/>
    </source>
</evidence>
<dbReference type="Proteomes" id="UP001165580">
    <property type="component" value="Unassembled WGS sequence"/>
</dbReference>
<comment type="caution">
    <text evidence="4">The sequence shown here is derived from an EMBL/GenBank/DDBJ whole genome shotgun (WGS) entry which is preliminary data.</text>
</comment>
<dbReference type="Pfam" id="PF07944">
    <property type="entry name" value="Beta-AFase-like_GH127_cat"/>
    <property type="match status" value="1"/>
</dbReference>
<feature type="domain" description="Non-reducing end beta-L-arabinofuranosidase-like GH127 catalytic" evidence="1">
    <location>
        <begin position="3"/>
        <end position="396"/>
    </location>
</feature>
<keyword evidence="5" id="KW-1185">Reference proteome</keyword>
<dbReference type="InterPro" id="IPR049174">
    <property type="entry name" value="Beta-AFase-like"/>
</dbReference>
<dbReference type="PANTHER" id="PTHR43465">
    <property type="entry name" value="DUF1680 DOMAIN PROTEIN (AFU_ORTHOLOGUE AFUA_1G08910)"/>
    <property type="match status" value="1"/>
</dbReference>
<dbReference type="PANTHER" id="PTHR43465:SF2">
    <property type="entry name" value="DUF1680 DOMAIN PROTEIN (AFU_ORTHOLOGUE AFUA_1G08910)"/>
    <property type="match status" value="1"/>
</dbReference>
<evidence type="ECO:0000259" key="2">
    <source>
        <dbReference type="Pfam" id="PF20736"/>
    </source>
</evidence>
<dbReference type="Pfam" id="PF20736">
    <property type="entry name" value="Glyco_hydro127M"/>
    <property type="match status" value="1"/>
</dbReference>